<feature type="binding site" evidence="10">
    <location>
        <position position="159"/>
    </location>
    <ligand>
        <name>Fe cation</name>
        <dbReference type="ChEBI" id="CHEBI:24875"/>
        <note>catalytic</note>
    </ligand>
</feature>
<organism evidence="12 13">
    <name type="scientific">Diaphorina citri</name>
    <name type="common">Asian citrus psyllid</name>
    <dbReference type="NCBI Taxonomy" id="121845"/>
    <lineage>
        <taxon>Eukaryota</taxon>
        <taxon>Metazoa</taxon>
        <taxon>Ecdysozoa</taxon>
        <taxon>Arthropoda</taxon>
        <taxon>Hexapoda</taxon>
        <taxon>Insecta</taxon>
        <taxon>Pterygota</taxon>
        <taxon>Neoptera</taxon>
        <taxon>Paraneoptera</taxon>
        <taxon>Hemiptera</taxon>
        <taxon>Sternorrhyncha</taxon>
        <taxon>Psylloidea</taxon>
        <taxon>Psyllidae</taxon>
        <taxon>Diaphorininae</taxon>
        <taxon>Diaphorina</taxon>
    </lineage>
</organism>
<dbReference type="Proteomes" id="UP000079169">
    <property type="component" value="Unplaced"/>
</dbReference>
<comment type="cofactor">
    <cofactor evidence="11">
        <name>Fe cation</name>
        <dbReference type="ChEBI" id="CHEBI:24875"/>
    </cofactor>
    <text evidence="11">Binds 1 Fe cation per subunit.</text>
</comment>
<comment type="pathway">
    <text evidence="1 11">Organosulfur biosynthesis; taurine biosynthesis; hypotaurine from L-cysteine: step 1/2.</text>
</comment>
<evidence type="ECO:0000313" key="12">
    <source>
        <dbReference type="Proteomes" id="UP000079169"/>
    </source>
</evidence>
<sequence length="209" mass="23896">MTQLLTKINRVEHYLLRLTRIDTLSELIHRVYAAFEGRSSVDVAHVKFLMESYVSNADDWKRYAQFDENRYTRNLVDEGDGKFNLILLCWSQGQASSIHDHAQAHCFMKMLQGCLTEVRYQEPNHTSDEIGQDRPLSEISRTELAENDVCYINDSMGLHKVGNSGPHPAAVSLHLYSPPFNICSSFDAQTGVKSRARLTYWSKFGHKVV</sequence>
<evidence type="ECO:0000256" key="7">
    <source>
        <dbReference type="ARBA" id="ARBA00023002"/>
    </source>
</evidence>
<dbReference type="UniPathway" id="UPA00012">
    <property type="reaction ID" value="UER00537"/>
</dbReference>
<dbReference type="GeneID" id="103521032"/>
<dbReference type="GO" id="GO:0042412">
    <property type="term" value="P:taurine biosynthetic process"/>
    <property type="evidence" value="ECO:0007669"/>
    <property type="project" value="UniProtKB-UniRule"/>
</dbReference>
<evidence type="ECO:0000256" key="2">
    <source>
        <dbReference type="ARBA" id="ARBA00006622"/>
    </source>
</evidence>
<dbReference type="CDD" id="cd10548">
    <property type="entry name" value="cupin_CDO"/>
    <property type="match status" value="1"/>
</dbReference>
<protein>
    <recommendedName>
        <fullName evidence="3 11">Cysteine dioxygenase</fullName>
        <ecNumber evidence="3 11">1.13.11.20</ecNumber>
    </recommendedName>
</protein>
<feature type="binding site" evidence="10">
    <location>
        <position position="99"/>
    </location>
    <ligand>
        <name>Fe cation</name>
        <dbReference type="ChEBI" id="CHEBI:24875"/>
        <note>catalytic</note>
    </ligand>
</feature>
<gene>
    <name evidence="13" type="primary">LOC103521032</name>
</gene>
<dbReference type="PANTHER" id="PTHR12918">
    <property type="entry name" value="CYSTEINE DIOXYGENASE"/>
    <property type="match status" value="1"/>
</dbReference>
<evidence type="ECO:0000313" key="13">
    <source>
        <dbReference type="RefSeq" id="XP_017304176.1"/>
    </source>
</evidence>
<dbReference type="STRING" id="121845.A0A1S4EPS2"/>
<dbReference type="InterPro" id="IPR011051">
    <property type="entry name" value="RmlC_Cupin_sf"/>
</dbReference>
<dbReference type="Pfam" id="PF05995">
    <property type="entry name" value="CDO_I"/>
    <property type="match status" value="1"/>
</dbReference>
<dbReference type="PaxDb" id="121845-A0A1S4EPS2"/>
<evidence type="ECO:0000256" key="8">
    <source>
        <dbReference type="ARBA" id="ARBA00023004"/>
    </source>
</evidence>
<dbReference type="AlphaFoldDB" id="A0A1S4EPS2"/>
<name>A0A1S4EPS2_DIACI</name>
<feature type="binding site" evidence="10">
    <location>
        <position position="101"/>
    </location>
    <ligand>
        <name>Fe cation</name>
        <dbReference type="ChEBI" id="CHEBI:24875"/>
        <note>catalytic</note>
    </ligand>
</feature>
<dbReference type="KEGG" id="dci:103521032"/>
<evidence type="ECO:0000256" key="6">
    <source>
        <dbReference type="ARBA" id="ARBA00022964"/>
    </source>
</evidence>
<evidence type="ECO:0000256" key="3">
    <source>
        <dbReference type="ARBA" id="ARBA00013133"/>
    </source>
</evidence>
<evidence type="ECO:0000256" key="9">
    <source>
        <dbReference type="PIRSR" id="PIRSR610300-50"/>
    </source>
</evidence>
<keyword evidence="6 11" id="KW-0223">Dioxygenase</keyword>
<accession>A0A1S4EPS2</accession>
<dbReference type="SUPFAM" id="SSF51182">
    <property type="entry name" value="RmlC-like cupins"/>
    <property type="match status" value="1"/>
</dbReference>
<dbReference type="GO" id="GO:0017172">
    <property type="term" value="F:cysteine dioxygenase activity"/>
    <property type="evidence" value="ECO:0007669"/>
    <property type="project" value="UniProtKB-UniRule"/>
</dbReference>
<dbReference type="GO" id="GO:0019448">
    <property type="term" value="P:L-cysteine catabolic process"/>
    <property type="evidence" value="ECO:0007669"/>
    <property type="project" value="TreeGrafter"/>
</dbReference>
<keyword evidence="5 9" id="KW-0883">Thioether bond</keyword>
<dbReference type="Gene3D" id="2.60.120.10">
    <property type="entry name" value="Jelly Rolls"/>
    <property type="match status" value="1"/>
</dbReference>
<evidence type="ECO:0000256" key="1">
    <source>
        <dbReference type="ARBA" id="ARBA00004759"/>
    </source>
</evidence>
<keyword evidence="8 10" id="KW-0408">Iron</keyword>
<reference evidence="13" key="1">
    <citation type="submission" date="2025-08" db="UniProtKB">
        <authorList>
            <consortium name="RefSeq"/>
        </authorList>
    </citation>
    <scope>IDENTIFICATION</scope>
</reference>
<evidence type="ECO:0000256" key="5">
    <source>
        <dbReference type="ARBA" id="ARBA00022784"/>
    </source>
</evidence>
<keyword evidence="12" id="KW-1185">Reference proteome</keyword>
<dbReference type="PANTHER" id="PTHR12918:SF1">
    <property type="entry name" value="CYSTEINE DIOXYGENASE TYPE 1"/>
    <property type="match status" value="1"/>
</dbReference>
<dbReference type="GO" id="GO:0008198">
    <property type="term" value="F:ferrous iron binding"/>
    <property type="evidence" value="ECO:0007669"/>
    <property type="project" value="TreeGrafter"/>
</dbReference>
<comment type="similarity">
    <text evidence="2 11">Belongs to the cysteine dioxygenase family.</text>
</comment>
<dbReference type="OMA" id="CIMKVLA"/>
<evidence type="ECO:0000256" key="4">
    <source>
        <dbReference type="ARBA" id="ARBA00022723"/>
    </source>
</evidence>
<evidence type="ECO:0000256" key="11">
    <source>
        <dbReference type="RuleBase" id="RU366010"/>
    </source>
</evidence>
<dbReference type="RefSeq" id="XP_017304176.1">
    <property type="nucleotide sequence ID" value="XM_017448687.2"/>
</dbReference>
<dbReference type="InterPro" id="IPR010300">
    <property type="entry name" value="CDO_1"/>
</dbReference>
<proteinExistence type="inferred from homology"/>
<keyword evidence="7 11" id="KW-0560">Oxidoreductase</keyword>
<keyword evidence="4 10" id="KW-0479">Metal-binding</keyword>
<dbReference type="EC" id="1.13.11.20" evidence="3 11"/>
<dbReference type="InterPro" id="IPR014710">
    <property type="entry name" value="RmlC-like_jellyroll"/>
</dbReference>
<evidence type="ECO:0000256" key="10">
    <source>
        <dbReference type="PIRSR" id="PIRSR610300-51"/>
    </source>
</evidence>
<comment type="catalytic activity">
    <reaction evidence="11">
        <text>L-cysteine + O2 = 3-sulfino-L-alanine + H(+)</text>
        <dbReference type="Rhea" id="RHEA:20441"/>
        <dbReference type="ChEBI" id="CHEBI:15378"/>
        <dbReference type="ChEBI" id="CHEBI:15379"/>
        <dbReference type="ChEBI" id="CHEBI:35235"/>
        <dbReference type="ChEBI" id="CHEBI:61085"/>
        <dbReference type="EC" id="1.13.11.20"/>
    </reaction>
</comment>
<feature type="cross-link" description="3'-(S-cysteinyl)-tyrosine (Cys-Tyr)" evidence="9">
    <location>
        <begin position="106"/>
        <end position="176"/>
    </location>
</feature>